<proteinExistence type="inferred from homology"/>
<evidence type="ECO:0000313" key="7">
    <source>
        <dbReference type="Proteomes" id="UP001252613"/>
    </source>
</evidence>
<accession>A0AAW8M7K4</accession>
<dbReference type="Gene3D" id="1.10.10.10">
    <property type="entry name" value="Winged helix-like DNA-binding domain superfamily/Winged helix DNA-binding domain"/>
    <property type="match status" value="1"/>
</dbReference>
<evidence type="ECO:0000259" key="5">
    <source>
        <dbReference type="PROSITE" id="PS50931"/>
    </source>
</evidence>
<dbReference type="SUPFAM" id="SSF53850">
    <property type="entry name" value="Periplasmic binding protein-like II"/>
    <property type="match status" value="1"/>
</dbReference>
<dbReference type="GO" id="GO:0006351">
    <property type="term" value="P:DNA-templated transcription"/>
    <property type="evidence" value="ECO:0007669"/>
    <property type="project" value="TreeGrafter"/>
</dbReference>
<evidence type="ECO:0000256" key="2">
    <source>
        <dbReference type="ARBA" id="ARBA00023015"/>
    </source>
</evidence>
<dbReference type="InterPro" id="IPR005119">
    <property type="entry name" value="LysR_subst-bd"/>
</dbReference>
<evidence type="ECO:0000256" key="4">
    <source>
        <dbReference type="ARBA" id="ARBA00023163"/>
    </source>
</evidence>
<gene>
    <name evidence="6" type="ORF">J2W43_001722</name>
</gene>
<name>A0AAW8M7K4_9PSED</name>
<dbReference type="SUPFAM" id="SSF46785">
    <property type="entry name" value="Winged helix' DNA-binding domain"/>
    <property type="match status" value="1"/>
</dbReference>
<evidence type="ECO:0000313" key="6">
    <source>
        <dbReference type="EMBL" id="MDR6957741.1"/>
    </source>
</evidence>
<evidence type="ECO:0000256" key="1">
    <source>
        <dbReference type="ARBA" id="ARBA00009437"/>
    </source>
</evidence>
<dbReference type="Gene3D" id="3.40.190.290">
    <property type="match status" value="1"/>
</dbReference>
<evidence type="ECO:0000256" key="3">
    <source>
        <dbReference type="ARBA" id="ARBA00023125"/>
    </source>
</evidence>
<comment type="caution">
    <text evidence="6">The sequence shown here is derived from an EMBL/GenBank/DDBJ whole genome shotgun (WGS) entry which is preliminary data.</text>
</comment>
<reference evidence="6" key="1">
    <citation type="submission" date="2023-07" db="EMBL/GenBank/DDBJ databases">
        <title>Sorghum-associated microbial communities from plants grown in Nebraska, USA.</title>
        <authorList>
            <person name="Schachtman D."/>
        </authorList>
    </citation>
    <scope>NUCLEOTIDE SEQUENCE</scope>
    <source>
        <strain evidence="6">3432</strain>
    </source>
</reference>
<keyword evidence="2" id="KW-0805">Transcription regulation</keyword>
<protein>
    <submittedName>
        <fullName evidence="6">DNA-binding transcriptional LysR family regulator</fullName>
    </submittedName>
</protein>
<keyword evidence="3 6" id="KW-0238">DNA-binding</keyword>
<organism evidence="6 7">
    <name type="scientific">Pseudomonas brassicacearum</name>
    <dbReference type="NCBI Taxonomy" id="930166"/>
    <lineage>
        <taxon>Bacteria</taxon>
        <taxon>Pseudomonadati</taxon>
        <taxon>Pseudomonadota</taxon>
        <taxon>Gammaproteobacteria</taxon>
        <taxon>Pseudomonadales</taxon>
        <taxon>Pseudomonadaceae</taxon>
        <taxon>Pseudomonas</taxon>
    </lineage>
</organism>
<dbReference type="AlphaFoldDB" id="A0AAW8M7K4"/>
<dbReference type="FunFam" id="1.10.10.10:FF:000001">
    <property type="entry name" value="LysR family transcriptional regulator"/>
    <property type="match status" value="1"/>
</dbReference>
<dbReference type="PROSITE" id="PS50931">
    <property type="entry name" value="HTH_LYSR"/>
    <property type="match status" value="1"/>
</dbReference>
<dbReference type="Pfam" id="PF03466">
    <property type="entry name" value="LysR_substrate"/>
    <property type="match status" value="1"/>
</dbReference>
<dbReference type="InterPro" id="IPR036390">
    <property type="entry name" value="WH_DNA-bd_sf"/>
</dbReference>
<dbReference type="Proteomes" id="UP001252613">
    <property type="component" value="Unassembled WGS sequence"/>
</dbReference>
<feature type="domain" description="HTH lysR-type" evidence="5">
    <location>
        <begin position="2"/>
        <end position="59"/>
    </location>
</feature>
<comment type="similarity">
    <text evidence="1">Belongs to the LysR transcriptional regulatory family.</text>
</comment>
<dbReference type="PANTHER" id="PTHR30537:SF21">
    <property type="entry name" value="HTH-TYPE TRANSCRIPTIONAL REGULATOR SINR-RELATED"/>
    <property type="match status" value="1"/>
</dbReference>
<dbReference type="Pfam" id="PF00126">
    <property type="entry name" value="HTH_1"/>
    <property type="match status" value="1"/>
</dbReference>
<dbReference type="EMBL" id="JAVDVC010000003">
    <property type="protein sequence ID" value="MDR6957741.1"/>
    <property type="molecule type" value="Genomic_DNA"/>
</dbReference>
<dbReference type="GO" id="GO:0043565">
    <property type="term" value="F:sequence-specific DNA binding"/>
    <property type="evidence" value="ECO:0007669"/>
    <property type="project" value="TreeGrafter"/>
</dbReference>
<dbReference type="RefSeq" id="WP_123416903.1">
    <property type="nucleotide sequence ID" value="NZ_JAVDVC010000003.1"/>
</dbReference>
<dbReference type="InterPro" id="IPR058163">
    <property type="entry name" value="LysR-type_TF_proteobact-type"/>
</dbReference>
<dbReference type="InterPro" id="IPR000847">
    <property type="entry name" value="LysR_HTH_N"/>
</dbReference>
<dbReference type="PANTHER" id="PTHR30537">
    <property type="entry name" value="HTH-TYPE TRANSCRIPTIONAL REGULATOR"/>
    <property type="match status" value="1"/>
</dbReference>
<dbReference type="GO" id="GO:0003700">
    <property type="term" value="F:DNA-binding transcription factor activity"/>
    <property type="evidence" value="ECO:0007669"/>
    <property type="project" value="InterPro"/>
</dbReference>
<sequence length="302" mass="34223">MIRINDLAIFVRVATVDSFSVVAREMDLFPAQISAAIKRLECELDTRLFARSTRSLRLTAEGERYLPYARDVLNTLSEGKAGLQQSDSQLRGVLQIASASDFGRNVLLPWLMDFRRDNPDLVLRIMLSDQVSDIFRDPIDVAIRYGTLQNADFISMPLVPVNRRVVAASPAYLDVRGRPETVQDLVEHACLRFHLNGKLYDRWIFPKEPESDCIIVNGPVLSDDADVIRRCAIAGEGILYKSWIDICQDVRAGRLEVLLPDVAGELYPLNFVCPHRKQFTPAIRTLYAYLKNKCETLLKEPL</sequence>
<dbReference type="CDD" id="cd08422">
    <property type="entry name" value="PBP2_CrgA_like"/>
    <property type="match status" value="1"/>
</dbReference>
<dbReference type="InterPro" id="IPR036388">
    <property type="entry name" value="WH-like_DNA-bd_sf"/>
</dbReference>
<keyword evidence="4" id="KW-0804">Transcription</keyword>